<keyword evidence="2" id="KW-0378">Hydrolase</keyword>
<reference evidence="6 7" key="1">
    <citation type="submission" date="2017-04" db="EMBL/GenBank/DDBJ databases">
        <authorList>
            <person name="Afonso C.L."/>
            <person name="Miller P.J."/>
            <person name="Scott M.A."/>
            <person name="Spackman E."/>
            <person name="Goraichik I."/>
            <person name="Dimitrov K.M."/>
            <person name="Suarez D.L."/>
            <person name="Swayne D.E."/>
        </authorList>
    </citation>
    <scope>NUCLEOTIDE SEQUENCE [LARGE SCALE GENOMIC DNA]</scope>
    <source>
        <strain evidence="6 7">11</strain>
    </source>
</reference>
<accession>A0A1X7LI28</accession>
<dbReference type="InterPro" id="IPR036397">
    <property type="entry name" value="RNaseH_sf"/>
</dbReference>
<gene>
    <name evidence="6" type="ORF">SAMN06295960_3505</name>
</gene>
<dbReference type="InterPro" id="IPR012337">
    <property type="entry name" value="RNaseH-like_sf"/>
</dbReference>
<dbReference type="Pfam" id="PF00929">
    <property type="entry name" value="RNase_T"/>
    <property type="match status" value="1"/>
</dbReference>
<protein>
    <submittedName>
        <fullName evidence="6">DNA polymerase-3 subunit epsilon</fullName>
    </submittedName>
</protein>
<keyword evidence="1" id="KW-0540">Nuclease</keyword>
<dbReference type="GO" id="GO:0003676">
    <property type="term" value="F:nucleic acid binding"/>
    <property type="evidence" value="ECO:0007669"/>
    <property type="project" value="InterPro"/>
</dbReference>
<dbReference type="SMART" id="SM00479">
    <property type="entry name" value="EXOIII"/>
    <property type="match status" value="1"/>
</dbReference>
<evidence type="ECO:0000256" key="3">
    <source>
        <dbReference type="ARBA" id="ARBA00022839"/>
    </source>
</evidence>
<feature type="domain" description="Exonuclease" evidence="5">
    <location>
        <begin position="87"/>
        <end position="257"/>
    </location>
</feature>
<dbReference type="InterPro" id="IPR013520">
    <property type="entry name" value="Ribonucl_H"/>
</dbReference>
<dbReference type="PANTHER" id="PTHR30231">
    <property type="entry name" value="DNA POLYMERASE III SUBUNIT EPSILON"/>
    <property type="match status" value="1"/>
</dbReference>
<sequence>MVDDDKIGSSGWLQRLRAKAGWMEKSSLKQRAQPPRQERSQSVYRSSHLHSEGARQAYERSIAKEKGKAQQGKNRSDLLDIPLNELPVVVIDLETTGFEPYADEIISIGARKITGISWEPEESSVMYELLNPGMQIPAHIEYLTGISNDDVAHAPDVGAGLSRFIGFVDNRLIIAHASGHDKAFLRNALWRYHRHTWRYRMLDTMLVARWLYPEQKELDLDTLAQMHHIEIERRHHALHDAKATGELWILFVEKAMKRRVTTLREMYMYLSRY</sequence>
<evidence type="ECO:0000313" key="7">
    <source>
        <dbReference type="Proteomes" id="UP000193834"/>
    </source>
</evidence>
<dbReference type="GO" id="GO:0008408">
    <property type="term" value="F:3'-5' exonuclease activity"/>
    <property type="evidence" value="ECO:0007669"/>
    <property type="project" value="TreeGrafter"/>
</dbReference>
<dbReference type="FunFam" id="3.30.420.10:FF:000045">
    <property type="entry name" value="3'-5' exonuclease DinG"/>
    <property type="match status" value="1"/>
</dbReference>
<dbReference type="Gene3D" id="3.30.420.10">
    <property type="entry name" value="Ribonuclease H-like superfamily/Ribonuclease H"/>
    <property type="match status" value="1"/>
</dbReference>
<dbReference type="OrthoDB" id="9804290at2"/>
<dbReference type="PANTHER" id="PTHR30231:SF4">
    <property type="entry name" value="PROTEIN NEN2"/>
    <property type="match status" value="1"/>
</dbReference>
<dbReference type="Proteomes" id="UP000193834">
    <property type="component" value="Unassembled WGS sequence"/>
</dbReference>
<dbReference type="EMBL" id="FXAZ01000005">
    <property type="protein sequence ID" value="SMG53501.1"/>
    <property type="molecule type" value="Genomic_DNA"/>
</dbReference>
<evidence type="ECO:0000259" key="5">
    <source>
        <dbReference type="SMART" id="SM00479"/>
    </source>
</evidence>
<dbReference type="SUPFAM" id="SSF53098">
    <property type="entry name" value="Ribonuclease H-like"/>
    <property type="match status" value="1"/>
</dbReference>
<keyword evidence="3" id="KW-0269">Exonuclease</keyword>
<evidence type="ECO:0000256" key="4">
    <source>
        <dbReference type="SAM" id="MobiDB-lite"/>
    </source>
</evidence>
<feature type="region of interest" description="Disordered" evidence="4">
    <location>
        <begin position="24"/>
        <end position="55"/>
    </location>
</feature>
<dbReference type="RefSeq" id="WP_085496307.1">
    <property type="nucleotide sequence ID" value="NZ_FXAZ01000005.1"/>
</dbReference>
<organism evidence="6 7">
    <name type="scientific">Paenibacillus aquistagni</name>
    <dbReference type="NCBI Taxonomy" id="1852522"/>
    <lineage>
        <taxon>Bacteria</taxon>
        <taxon>Bacillati</taxon>
        <taxon>Bacillota</taxon>
        <taxon>Bacilli</taxon>
        <taxon>Bacillales</taxon>
        <taxon>Paenibacillaceae</taxon>
        <taxon>Paenibacillus</taxon>
    </lineage>
</organism>
<dbReference type="CDD" id="cd06127">
    <property type="entry name" value="DEDDh"/>
    <property type="match status" value="1"/>
</dbReference>
<keyword evidence="7" id="KW-1185">Reference proteome</keyword>
<evidence type="ECO:0000256" key="1">
    <source>
        <dbReference type="ARBA" id="ARBA00022722"/>
    </source>
</evidence>
<proteinExistence type="predicted"/>
<dbReference type="AlphaFoldDB" id="A0A1X7LI28"/>
<dbReference type="STRING" id="1852522.SAMN06295960_3505"/>
<evidence type="ECO:0000256" key="2">
    <source>
        <dbReference type="ARBA" id="ARBA00022801"/>
    </source>
</evidence>
<name>A0A1X7LI28_9BACL</name>
<evidence type="ECO:0000313" key="6">
    <source>
        <dbReference type="EMBL" id="SMG53501.1"/>
    </source>
</evidence>